<dbReference type="Pfam" id="PF13560">
    <property type="entry name" value="HTH_31"/>
    <property type="match status" value="1"/>
</dbReference>
<dbReference type="CDD" id="cd00093">
    <property type="entry name" value="HTH_XRE"/>
    <property type="match status" value="1"/>
</dbReference>
<gene>
    <name evidence="4" type="ORF">IM697_39920</name>
</gene>
<feature type="region of interest" description="Disordered" evidence="1">
    <location>
        <begin position="114"/>
        <end position="255"/>
    </location>
</feature>
<feature type="domain" description="HTH cro/C1-type" evidence="3">
    <location>
        <begin position="22"/>
        <end position="76"/>
    </location>
</feature>
<name>A0A7M2SJD0_9ACTN</name>
<dbReference type="AlphaFoldDB" id="A0A7M2SJD0"/>
<evidence type="ECO:0000259" key="3">
    <source>
        <dbReference type="PROSITE" id="PS50943"/>
    </source>
</evidence>
<sequence length="420" mass="42416">MPRWRALPDELDPQVREFASQLRRLVDRSGLSVAALADRTGYSKTSWERYLNGRLLAPKGAIVALAEVTGTNPVHLTTMWELAERAWSRSEMRHDMTMEAIRISQARAALSEFGAPPANAKGGGARTGKGSRRGGSATAAPTPGVAGPAGVAPTVPPAVPVQPKAPEVRDATVQDAPVRGADGGDVRESGTSEGNSWGLAGYRGPSPAGGRTAETPGVPRASGAEPGPAWSPGTPGPYGEPPQGPRPGAGATGGGGAKRRLTMFLAGVVGVLVVIAAVFFLIDPGGDKKGDDVAKSPSPTASTDPDLPAGVKCSGDSCTGKDAEAMGCSGDLVTTAKTATVGTAVVEVRYSETCGAAWGRVTQAAQGDEVVVTAGKAKEESGPITAAGDTIAYTPMVAVKDAGEAIACATLAAGQEGCTQ</sequence>
<dbReference type="Gene3D" id="1.10.260.40">
    <property type="entry name" value="lambda repressor-like DNA-binding domains"/>
    <property type="match status" value="1"/>
</dbReference>
<dbReference type="SMART" id="SM00530">
    <property type="entry name" value="HTH_XRE"/>
    <property type="match status" value="1"/>
</dbReference>
<reference evidence="4 5" key="1">
    <citation type="submission" date="2020-10" db="EMBL/GenBank/DDBJ databases">
        <title>Streptomyces ferrugineus complate genome analysis.</title>
        <authorList>
            <person name="Anwar N."/>
        </authorList>
    </citation>
    <scope>NUCLEOTIDE SEQUENCE [LARGE SCALE GENOMIC DNA]</scope>
    <source>
        <strain evidence="4 5">CCTCC AA2014009</strain>
    </source>
</reference>
<evidence type="ECO:0000313" key="4">
    <source>
        <dbReference type="EMBL" id="QOV36119.1"/>
    </source>
</evidence>
<dbReference type="Pfam" id="PF10901">
    <property type="entry name" value="DUF2690"/>
    <property type="match status" value="1"/>
</dbReference>
<dbReference type="SUPFAM" id="SSF47413">
    <property type="entry name" value="lambda repressor-like DNA-binding domains"/>
    <property type="match status" value="1"/>
</dbReference>
<feature type="compositionally biased region" description="Pro residues" evidence="1">
    <location>
        <begin position="234"/>
        <end position="245"/>
    </location>
</feature>
<dbReference type="InterPro" id="IPR021224">
    <property type="entry name" value="DUF2690"/>
</dbReference>
<keyword evidence="2" id="KW-1133">Transmembrane helix</keyword>
<keyword evidence="5" id="KW-1185">Reference proteome</keyword>
<feature type="region of interest" description="Disordered" evidence="1">
    <location>
        <begin position="287"/>
        <end position="309"/>
    </location>
</feature>
<dbReference type="InterPro" id="IPR001387">
    <property type="entry name" value="Cro/C1-type_HTH"/>
</dbReference>
<evidence type="ECO:0000256" key="1">
    <source>
        <dbReference type="SAM" id="MobiDB-lite"/>
    </source>
</evidence>
<evidence type="ECO:0000256" key="2">
    <source>
        <dbReference type="SAM" id="Phobius"/>
    </source>
</evidence>
<dbReference type="Proteomes" id="UP000594205">
    <property type="component" value="Chromosome"/>
</dbReference>
<protein>
    <submittedName>
        <fullName evidence="4">DUF2690 domain-containing protein</fullName>
    </submittedName>
</protein>
<dbReference type="KEGG" id="sfeu:IM697_39920"/>
<dbReference type="GO" id="GO:0003677">
    <property type="term" value="F:DNA binding"/>
    <property type="evidence" value="ECO:0007669"/>
    <property type="project" value="InterPro"/>
</dbReference>
<evidence type="ECO:0000313" key="5">
    <source>
        <dbReference type="Proteomes" id="UP000594205"/>
    </source>
</evidence>
<feature type="compositionally biased region" description="Low complexity" evidence="1">
    <location>
        <begin position="137"/>
        <end position="153"/>
    </location>
</feature>
<keyword evidence="2" id="KW-0812">Transmembrane</keyword>
<dbReference type="EMBL" id="CP063373">
    <property type="protein sequence ID" value="QOV36119.1"/>
    <property type="molecule type" value="Genomic_DNA"/>
</dbReference>
<proteinExistence type="predicted"/>
<dbReference type="InterPro" id="IPR010982">
    <property type="entry name" value="Lambda_DNA-bd_dom_sf"/>
</dbReference>
<dbReference type="PROSITE" id="PS50943">
    <property type="entry name" value="HTH_CROC1"/>
    <property type="match status" value="1"/>
</dbReference>
<organism evidence="4 5">
    <name type="scientific">Streptomyces ferrugineus</name>
    <dbReference type="NCBI Taxonomy" id="1413221"/>
    <lineage>
        <taxon>Bacteria</taxon>
        <taxon>Bacillati</taxon>
        <taxon>Actinomycetota</taxon>
        <taxon>Actinomycetes</taxon>
        <taxon>Kitasatosporales</taxon>
        <taxon>Streptomycetaceae</taxon>
        <taxon>Streptomyces</taxon>
    </lineage>
</organism>
<feature type="transmembrane region" description="Helical" evidence="2">
    <location>
        <begin position="261"/>
        <end position="282"/>
    </location>
</feature>
<accession>A0A7M2SJD0</accession>
<keyword evidence="2" id="KW-0472">Membrane</keyword>